<dbReference type="OrthoDB" id="5801306at2"/>
<dbReference type="InterPro" id="IPR036930">
    <property type="entry name" value="WGR_dom_sf"/>
</dbReference>
<dbReference type="EMBL" id="QKZQ01000026">
    <property type="protein sequence ID" value="PZX36926.1"/>
    <property type="molecule type" value="Genomic_DNA"/>
</dbReference>
<dbReference type="AlphaFoldDB" id="A0A2W7PMY6"/>
<name>A0A2W7PMY6_9RHOB</name>
<evidence type="ECO:0000259" key="1">
    <source>
        <dbReference type="PROSITE" id="PS51977"/>
    </source>
</evidence>
<dbReference type="SUPFAM" id="SSF142921">
    <property type="entry name" value="WGR domain-like"/>
    <property type="match status" value="1"/>
</dbReference>
<dbReference type="InterPro" id="IPR008893">
    <property type="entry name" value="WGR_domain"/>
</dbReference>
<protein>
    <submittedName>
        <fullName evidence="2">Putative DNA-binding WGR domain protein</fullName>
    </submittedName>
</protein>
<sequence>MQLHLEHHRPEKNRLRFYALEVGQDLFGAWVVTRRWGRIGQSERRVAESFVSEGAAIKLARDILRQKEIRGYVLLPEQLDLPL</sequence>
<dbReference type="SMART" id="SM00773">
    <property type="entry name" value="WGR"/>
    <property type="match status" value="1"/>
</dbReference>
<dbReference type="Gene3D" id="2.20.140.10">
    <property type="entry name" value="WGR domain"/>
    <property type="match status" value="1"/>
</dbReference>
<comment type="caution">
    <text evidence="2">The sequence shown here is derived from an EMBL/GenBank/DDBJ whole genome shotgun (WGS) entry which is preliminary data.</text>
</comment>
<feature type="domain" description="WGR" evidence="1">
    <location>
        <begin position="1"/>
        <end position="83"/>
    </location>
</feature>
<dbReference type="RefSeq" id="WP_111361434.1">
    <property type="nucleotide sequence ID" value="NZ_QKZQ01000026.1"/>
</dbReference>
<keyword evidence="2" id="KW-0238">DNA-binding</keyword>
<accession>A0A2W7PMY6</accession>
<evidence type="ECO:0000313" key="2">
    <source>
        <dbReference type="EMBL" id="PZX36926.1"/>
    </source>
</evidence>
<dbReference type="Pfam" id="PF05406">
    <property type="entry name" value="WGR"/>
    <property type="match status" value="1"/>
</dbReference>
<dbReference type="CDD" id="cd07996">
    <property type="entry name" value="WGR_MMR_like"/>
    <property type="match status" value="1"/>
</dbReference>
<gene>
    <name evidence="2" type="ORF">LY56_03333</name>
</gene>
<dbReference type="InterPro" id="IPR049809">
    <property type="entry name" value="YehF/YfeS-like_WGR"/>
</dbReference>
<evidence type="ECO:0000313" key="3">
    <source>
        <dbReference type="Proteomes" id="UP000249364"/>
    </source>
</evidence>
<dbReference type="PROSITE" id="PS51977">
    <property type="entry name" value="WGR"/>
    <property type="match status" value="1"/>
</dbReference>
<dbReference type="GO" id="GO:0003677">
    <property type="term" value="F:DNA binding"/>
    <property type="evidence" value="ECO:0007669"/>
    <property type="project" value="UniProtKB-KW"/>
</dbReference>
<keyword evidence="3" id="KW-1185">Reference proteome</keyword>
<proteinExistence type="predicted"/>
<dbReference type="Proteomes" id="UP000249364">
    <property type="component" value="Unassembled WGS sequence"/>
</dbReference>
<reference evidence="2 3" key="1">
    <citation type="submission" date="2018-06" db="EMBL/GenBank/DDBJ databases">
        <title>Genomic Encyclopedia of Archaeal and Bacterial Type Strains, Phase II (KMG-II): from individual species to whole genera.</title>
        <authorList>
            <person name="Goeker M."/>
        </authorList>
    </citation>
    <scope>NUCLEOTIDE SEQUENCE [LARGE SCALE GENOMIC DNA]</scope>
    <source>
        <strain evidence="2 3">DSM 13087</strain>
    </source>
</reference>
<organism evidence="2 3">
    <name type="scientific">Roseinatronobacter thiooxidans</name>
    <dbReference type="NCBI Taxonomy" id="121821"/>
    <lineage>
        <taxon>Bacteria</taxon>
        <taxon>Pseudomonadati</taxon>
        <taxon>Pseudomonadota</taxon>
        <taxon>Alphaproteobacteria</taxon>
        <taxon>Rhodobacterales</taxon>
        <taxon>Paracoccaceae</taxon>
        <taxon>Roseinatronobacter</taxon>
    </lineage>
</organism>